<name>A0A507DIM6_9FUNG</name>
<evidence type="ECO:0000313" key="8">
    <source>
        <dbReference type="Proteomes" id="UP000317494"/>
    </source>
</evidence>
<dbReference type="OrthoDB" id="2158458at2759"/>
<keyword evidence="8" id="KW-1185">Reference proteome</keyword>
<dbReference type="Proteomes" id="UP000320475">
    <property type="component" value="Unassembled WGS sequence"/>
</dbReference>
<evidence type="ECO:0000256" key="3">
    <source>
        <dbReference type="SAM" id="MobiDB-lite"/>
    </source>
</evidence>
<evidence type="ECO:0000256" key="4">
    <source>
        <dbReference type="SAM" id="SignalP"/>
    </source>
</evidence>
<evidence type="ECO:0000313" key="6">
    <source>
        <dbReference type="EMBL" id="TPX46899.1"/>
    </source>
</evidence>
<dbReference type="PANTHER" id="PTHR10587:SF133">
    <property type="entry name" value="CHITIN DEACETYLASE 1-RELATED"/>
    <property type="match status" value="1"/>
</dbReference>
<reference evidence="8 9" key="1">
    <citation type="journal article" date="2019" name="Sci. Rep.">
        <title>Comparative genomics of chytrid fungi reveal insights into the obligate biotrophic and pathogenic lifestyle of Synchytrium endobioticum.</title>
        <authorList>
            <person name="van de Vossenberg B.T.L.H."/>
            <person name="Warris S."/>
            <person name="Nguyen H.D.T."/>
            <person name="van Gent-Pelzer M.P.E."/>
            <person name="Joly D.L."/>
            <person name="van de Geest H.C."/>
            <person name="Bonants P.J.M."/>
            <person name="Smith D.S."/>
            <person name="Levesque C.A."/>
            <person name="van der Lee T.A.J."/>
        </authorList>
    </citation>
    <scope>NUCLEOTIDE SEQUENCE [LARGE SCALE GENOMIC DNA]</scope>
    <source>
        <strain evidence="7 9">LEV6574</strain>
        <strain evidence="6 8">MB42</strain>
    </source>
</reference>
<evidence type="ECO:0000256" key="1">
    <source>
        <dbReference type="ARBA" id="ARBA00022723"/>
    </source>
</evidence>
<dbReference type="VEuPathDB" id="FungiDB:SeMB42_g03537"/>
<organism evidence="7 9">
    <name type="scientific">Synchytrium endobioticum</name>
    <dbReference type="NCBI Taxonomy" id="286115"/>
    <lineage>
        <taxon>Eukaryota</taxon>
        <taxon>Fungi</taxon>
        <taxon>Fungi incertae sedis</taxon>
        <taxon>Chytridiomycota</taxon>
        <taxon>Chytridiomycota incertae sedis</taxon>
        <taxon>Chytridiomycetes</taxon>
        <taxon>Synchytriales</taxon>
        <taxon>Synchytriaceae</taxon>
        <taxon>Synchytrium</taxon>
    </lineage>
</organism>
<dbReference type="Pfam" id="PF01522">
    <property type="entry name" value="Polysacc_deac_1"/>
    <property type="match status" value="1"/>
</dbReference>
<dbReference type="GO" id="GO:0009272">
    <property type="term" value="P:fungal-type cell wall biogenesis"/>
    <property type="evidence" value="ECO:0007669"/>
    <property type="project" value="UniProtKB-ARBA"/>
</dbReference>
<dbReference type="InterPro" id="IPR050248">
    <property type="entry name" value="Polysacc_deacetylase_ArnD"/>
</dbReference>
<dbReference type="GO" id="GO:0016020">
    <property type="term" value="C:membrane"/>
    <property type="evidence" value="ECO:0007669"/>
    <property type="project" value="TreeGrafter"/>
</dbReference>
<evidence type="ECO:0000313" key="9">
    <source>
        <dbReference type="Proteomes" id="UP000320475"/>
    </source>
</evidence>
<evidence type="ECO:0000259" key="5">
    <source>
        <dbReference type="PROSITE" id="PS51677"/>
    </source>
</evidence>
<feature type="domain" description="NodB homology" evidence="5">
    <location>
        <begin position="78"/>
        <end position="261"/>
    </location>
</feature>
<sequence length="345" mass="37643">MRLATKPRRIAPLLALVCGAFAVTLNPSDYPGGGATPPVNQDIVSQYNLSKVPDIPVRTTPAEWTFSALDIASCPNKRTWGQTFDDGPSEYTDGLLDHLDQKGQKVTFFVIGVNVVGYPNQLLRAYQSGHQIAIHTWTHPYLPEKSNSEIIMELWWTARIIKDVIGVTPRYMRPPFGNLDDRVRGVIAAMGLKIVTWNSDTQDWAHKDTAQSFVPAEIQKSLNNPPADNGIISLEHDYWQSTAAVGATATGIILNGGWKIQPVAVCMNDSSPYQEGAGTLSPWFPSTTTTASTTASPSPPAVTGVNVFSQFGSLGARWSKQAGQQQSSHRDRPAPEELDVYGLRV</sequence>
<dbReference type="GO" id="GO:0004099">
    <property type="term" value="F:chitin deacetylase activity"/>
    <property type="evidence" value="ECO:0007669"/>
    <property type="project" value="TreeGrafter"/>
</dbReference>
<gene>
    <name evidence="7" type="ORF">SeLEV6574_g00366</name>
    <name evidence="6" type="ORF">SeMB42_g03537</name>
</gene>
<dbReference type="InterPro" id="IPR002509">
    <property type="entry name" value="NODB_dom"/>
</dbReference>
<comment type="caution">
    <text evidence="7">The sequence shown here is derived from an EMBL/GenBank/DDBJ whole genome shotgun (WGS) entry which is preliminary data.</text>
</comment>
<dbReference type="EMBL" id="QEAN01000126">
    <property type="protein sequence ID" value="TPX46899.1"/>
    <property type="molecule type" value="Genomic_DNA"/>
</dbReference>
<dbReference type="SUPFAM" id="SSF88713">
    <property type="entry name" value="Glycoside hydrolase/deacetylase"/>
    <property type="match status" value="1"/>
</dbReference>
<feature type="chain" id="PRO_5033463928" description="NodB homology domain-containing protein" evidence="4">
    <location>
        <begin position="23"/>
        <end position="345"/>
    </location>
</feature>
<dbReference type="EMBL" id="QEAM01000006">
    <property type="protein sequence ID" value="TPX51271.1"/>
    <property type="molecule type" value="Genomic_DNA"/>
</dbReference>
<keyword evidence="4" id="KW-0732">Signal</keyword>
<dbReference type="Proteomes" id="UP000317494">
    <property type="component" value="Unassembled WGS sequence"/>
</dbReference>
<dbReference type="GO" id="GO:0005975">
    <property type="term" value="P:carbohydrate metabolic process"/>
    <property type="evidence" value="ECO:0007669"/>
    <property type="project" value="InterPro"/>
</dbReference>
<evidence type="ECO:0000256" key="2">
    <source>
        <dbReference type="ARBA" id="ARBA00022801"/>
    </source>
</evidence>
<evidence type="ECO:0000313" key="7">
    <source>
        <dbReference type="EMBL" id="TPX51271.1"/>
    </source>
</evidence>
<proteinExistence type="predicted"/>
<feature type="signal peptide" evidence="4">
    <location>
        <begin position="1"/>
        <end position="22"/>
    </location>
</feature>
<dbReference type="GO" id="GO:0046872">
    <property type="term" value="F:metal ion binding"/>
    <property type="evidence" value="ECO:0007669"/>
    <property type="project" value="UniProtKB-KW"/>
</dbReference>
<dbReference type="STRING" id="286115.A0A507DIM6"/>
<feature type="region of interest" description="Disordered" evidence="3">
    <location>
        <begin position="319"/>
        <end position="345"/>
    </location>
</feature>
<dbReference type="PROSITE" id="PS51677">
    <property type="entry name" value="NODB"/>
    <property type="match status" value="1"/>
</dbReference>
<dbReference type="InterPro" id="IPR011330">
    <property type="entry name" value="Glyco_hydro/deAcase_b/a-brl"/>
</dbReference>
<keyword evidence="1" id="KW-0479">Metal-binding</keyword>
<accession>A0A507DIM6</accession>
<dbReference type="Gene3D" id="3.20.20.370">
    <property type="entry name" value="Glycoside hydrolase/deacetylase"/>
    <property type="match status" value="1"/>
</dbReference>
<dbReference type="AlphaFoldDB" id="A0A507DIM6"/>
<protein>
    <recommendedName>
        <fullName evidence="5">NodB homology domain-containing protein</fullName>
    </recommendedName>
</protein>
<dbReference type="PANTHER" id="PTHR10587">
    <property type="entry name" value="GLYCOSYL TRANSFERASE-RELATED"/>
    <property type="match status" value="1"/>
</dbReference>
<keyword evidence="2" id="KW-0378">Hydrolase</keyword>